<accession>A0A923LII6</accession>
<evidence type="ECO:0000256" key="1">
    <source>
        <dbReference type="SAM" id="Phobius"/>
    </source>
</evidence>
<protein>
    <submittedName>
        <fullName evidence="2">DUF1700 domain-containing protein</fullName>
    </submittedName>
</protein>
<dbReference type="Proteomes" id="UP000652477">
    <property type="component" value="Unassembled WGS sequence"/>
</dbReference>
<name>A0A923LII6_9FIRM</name>
<dbReference type="RefSeq" id="WP_186875350.1">
    <property type="nucleotide sequence ID" value="NZ_JACOPF010000001.1"/>
</dbReference>
<dbReference type="EMBL" id="JACOPF010000001">
    <property type="protein sequence ID" value="MBC5688752.1"/>
    <property type="molecule type" value="Genomic_DNA"/>
</dbReference>
<keyword evidence="3" id="KW-1185">Reference proteome</keyword>
<sequence length="164" mass="18953">MTRTEFLDKLKEALKGSLSDREVQENVEYYAQYIAEETRQGKSEEEILSMLGDPWILARTIIDASDGTDRETVYGNGQDTAYTQYRTDRRYDQQKNGGYEEEKRRVHILGLNTWWKKLLLLLCVVLVIAVIVSFVTGIIRLLAPVLIPIIVVLLLVRIVKNRHE</sequence>
<organism evidence="2 3">
    <name type="scientific">Mediterraneibacter hominis</name>
    <dbReference type="NCBI Taxonomy" id="2763054"/>
    <lineage>
        <taxon>Bacteria</taxon>
        <taxon>Bacillati</taxon>
        <taxon>Bacillota</taxon>
        <taxon>Clostridia</taxon>
        <taxon>Lachnospirales</taxon>
        <taxon>Lachnospiraceae</taxon>
        <taxon>Mediterraneibacter</taxon>
    </lineage>
</organism>
<comment type="caution">
    <text evidence="2">The sequence shown here is derived from an EMBL/GenBank/DDBJ whole genome shotgun (WGS) entry which is preliminary data.</text>
</comment>
<gene>
    <name evidence="2" type="ORF">H8S37_07425</name>
</gene>
<dbReference type="Pfam" id="PF22564">
    <property type="entry name" value="HAAS"/>
    <property type="match status" value="1"/>
</dbReference>
<feature type="transmembrane region" description="Helical" evidence="1">
    <location>
        <begin position="118"/>
        <end position="135"/>
    </location>
</feature>
<keyword evidence="1" id="KW-0472">Membrane</keyword>
<evidence type="ECO:0000313" key="3">
    <source>
        <dbReference type="Proteomes" id="UP000652477"/>
    </source>
</evidence>
<dbReference type="AlphaFoldDB" id="A0A923LII6"/>
<reference evidence="2" key="1">
    <citation type="submission" date="2020-08" db="EMBL/GenBank/DDBJ databases">
        <title>Genome public.</title>
        <authorList>
            <person name="Liu C."/>
            <person name="Sun Q."/>
        </authorList>
    </citation>
    <scope>NUCLEOTIDE SEQUENCE</scope>
    <source>
        <strain evidence="2">NSJ-55</strain>
    </source>
</reference>
<keyword evidence="1" id="KW-0812">Transmembrane</keyword>
<feature type="transmembrane region" description="Helical" evidence="1">
    <location>
        <begin position="141"/>
        <end position="159"/>
    </location>
</feature>
<keyword evidence="1" id="KW-1133">Transmembrane helix</keyword>
<evidence type="ECO:0000313" key="2">
    <source>
        <dbReference type="EMBL" id="MBC5688752.1"/>
    </source>
</evidence>
<proteinExistence type="predicted"/>